<dbReference type="Pfam" id="PF12840">
    <property type="entry name" value="HTH_20"/>
    <property type="match status" value="1"/>
</dbReference>
<keyword evidence="4" id="KW-1185">Reference proteome</keyword>
<protein>
    <submittedName>
        <fullName evidence="3">Helix-turn-helix domain-containing protein</fullName>
    </submittedName>
</protein>
<reference evidence="3" key="1">
    <citation type="submission" date="2023-06" db="EMBL/GenBank/DDBJ databases">
        <title>Draft Genome Sequences of Representative Paenibacillus Polymyxa, Bacillus cereus, Fictibacillus sp., and Brevibacillus agri Strains Isolated from Amazonian Dark Earth.</title>
        <authorList>
            <person name="Pellegrinetti T.A."/>
            <person name="Cunha I.C.M."/>
            <person name="Chaves M.G."/>
            <person name="Freitas A.S."/>
            <person name="Silva A.V.R."/>
            <person name="Tsai S.M."/>
            <person name="Mendes L.W."/>
        </authorList>
    </citation>
    <scope>NUCLEOTIDE SEQUENCE</scope>
    <source>
        <strain evidence="3">CENA-BCM004</strain>
    </source>
</reference>
<organism evidence="3 4">
    <name type="scientific">Fictibacillus terranigra</name>
    <dbReference type="NCBI Taxonomy" id="3058424"/>
    <lineage>
        <taxon>Bacteria</taxon>
        <taxon>Bacillati</taxon>
        <taxon>Bacillota</taxon>
        <taxon>Bacilli</taxon>
        <taxon>Bacillales</taxon>
        <taxon>Fictibacillaceae</taxon>
        <taxon>Fictibacillus</taxon>
    </lineage>
</organism>
<dbReference type="CDD" id="cd00090">
    <property type="entry name" value="HTH_ARSR"/>
    <property type="match status" value="1"/>
</dbReference>
<dbReference type="EMBL" id="JAUHLN010000005">
    <property type="protein sequence ID" value="MDN4075391.1"/>
    <property type="molecule type" value="Genomic_DNA"/>
</dbReference>
<dbReference type="InterPro" id="IPR036388">
    <property type="entry name" value="WH-like_DNA-bd_sf"/>
</dbReference>
<dbReference type="SMART" id="SM00418">
    <property type="entry name" value="HTH_ARSR"/>
    <property type="match status" value="1"/>
</dbReference>
<evidence type="ECO:0000259" key="2">
    <source>
        <dbReference type="SMART" id="SM00418"/>
    </source>
</evidence>
<dbReference type="RefSeq" id="WP_290401503.1">
    <property type="nucleotide sequence ID" value="NZ_JAUHLN010000005.1"/>
</dbReference>
<dbReference type="SUPFAM" id="SSF46785">
    <property type="entry name" value="Winged helix' DNA-binding domain"/>
    <property type="match status" value="1"/>
</dbReference>
<evidence type="ECO:0000313" key="4">
    <source>
        <dbReference type="Proteomes" id="UP001168694"/>
    </source>
</evidence>
<dbReference type="InterPro" id="IPR011991">
    <property type="entry name" value="ArsR-like_HTH"/>
</dbReference>
<dbReference type="Gene3D" id="1.10.10.10">
    <property type="entry name" value="Winged helix-like DNA-binding domain superfamily/Winged helix DNA-binding domain"/>
    <property type="match status" value="1"/>
</dbReference>
<keyword evidence="1" id="KW-0238">DNA-binding</keyword>
<name>A0ABT8EBU5_9BACL</name>
<comment type="caution">
    <text evidence="3">The sequence shown here is derived from an EMBL/GenBank/DDBJ whole genome shotgun (WGS) entry which is preliminary data.</text>
</comment>
<gene>
    <name evidence="3" type="ORF">QYF49_20740</name>
</gene>
<proteinExistence type="predicted"/>
<sequence length="302" mass="34366">MRVLHLTLEKALAVNKALGNQQRMEMLSVLTEGPKNVNDLAERLGIPFSTAAVNIKKLEDAGLITTEIVPGRGSQKVSSKRYDRIVIDLEDKKPEPEKFITLEMPIGHYVHCEVEPTCGLASERSIISILDDQRSFFEPERKEAQLIWFKSGFLEYHFPNRVPYGSKVDEISLSVELCSEAPYHKLDWPSDITCWLNGIEIGSWTSPSDFGGERGFLTPSWWEDHNTQYGMLKHWKVNDEGSYIDSMKISEHTVQTLRLEGRPYISAKFGVKRDADKVGGMNLFGSKFGNYEQDLLMKIKYS</sequence>
<dbReference type="Proteomes" id="UP001168694">
    <property type="component" value="Unassembled WGS sequence"/>
</dbReference>
<evidence type="ECO:0000256" key="1">
    <source>
        <dbReference type="ARBA" id="ARBA00023125"/>
    </source>
</evidence>
<evidence type="ECO:0000313" key="3">
    <source>
        <dbReference type="EMBL" id="MDN4075391.1"/>
    </source>
</evidence>
<feature type="domain" description="HTH arsR-type" evidence="2">
    <location>
        <begin position="13"/>
        <end position="91"/>
    </location>
</feature>
<accession>A0ABT8EBU5</accession>
<dbReference type="InterPro" id="IPR036390">
    <property type="entry name" value="WH_DNA-bd_sf"/>
</dbReference>
<dbReference type="InterPro" id="IPR001845">
    <property type="entry name" value="HTH_ArsR_DNA-bd_dom"/>
</dbReference>